<feature type="compositionally biased region" description="Basic and acidic residues" evidence="1">
    <location>
        <begin position="49"/>
        <end position="63"/>
    </location>
</feature>
<evidence type="ECO:0000256" key="1">
    <source>
        <dbReference type="SAM" id="MobiDB-lite"/>
    </source>
</evidence>
<dbReference type="OrthoDB" id="3641511at2759"/>
<dbReference type="Proteomes" id="UP000237631">
    <property type="component" value="Unassembled WGS sequence"/>
</dbReference>
<reference evidence="3" key="1">
    <citation type="journal article" date="2017" name="bioRxiv">
        <title>Conservation of a gene cluster reveals novel cercosporin biosynthetic mechanisms and extends production to the genus Colletotrichum.</title>
        <authorList>
            <person name="de Jonge R."/>
            <person name="Ebert M.K."/>
            <person name="Huitt-Roehl C.R."/>
            <person name="Pal P."/>
            <person name="Suttle J.C."/>
            <person name="Spanner R.E."/>
            <person name="Neubauer J.D."/>
            <person name="Jurick W.M.II."/>
            <person name="Stott K.A."/>
            <person name="Secor G.A."/>
            <person name="Thomma B.P.H.J."/>
            <person name="Van de Peer Y."/>
            <person name="Townsend C.A."/>
            <person name="Bolton M.D."/>
        </authorList>
    </citation>
    <scope>NUCLEOTIDE SEQUENCE [LARGE SCALE GENOMIC DNA]</scope>
    <source>
        <strain evidence="3">CBS538.71</strain>
    </source>
</reference>
<protein>
    <submittedName>
        <fullName evidence="2">Uncharacterized protein</fullName>
    </submittedName>
</protein>
<gene>
    <name evidence="2" type="ORF">CBER1_09618</name>
</gene>
<keyword evidence="3" id="KW-1185">Reference proteome</keyword>
<proteinExistence type="predicted"/>
<feature type="region of interest" description="Disordered" evidence="1">
    <location>
        <begin position="154"/>
        <end position="226"/>
    </location>
</feature>
<accession>A0A2S6BXA6</accession>
<dbReference type="EMBL" id="PNEN01001721">
    <property type="protein sequence ID" value="PPJ52102.1"/>
    <property type="molecule type" value="Genomic_DNA"/>
</dbReference>
<feature type="region of interest" description="Disordered" evidence="1">
    <location>
        <begin position="277"/>
        <end position="320"/>
    </location>
</feature>
<organism evidence="2 3">
    <name type="scientific">Cercospora berteroae</name>
    <dbReference type="NCBI Taxonomy" id="357750"/>
    <lineage>
        <taxon>Eukaryota</taxon>
        <taxon>Fungi</taxon>
        <taxon>Dikarya</taxon>
        <taxon>Ascomycota</taxon>
        <taxon>Pezizomycotina</taxon>
        <taxon>Dothideomycetes</taxon>
        <taxon>Dothideomycetidae</taxon>
        <taxon>Mycosphaerellales</taxon>
        <taxon>Mycosphaerellaceae</taxon>
        <taxon>Cercospora</taxon>
    </lineage>
</organism>
<evidence type="ECO:0000313" key="3">
    <source>
        <dbReference type="Proteomes" id="UP000237631"/>
    </source>
</evidence>
<sequence>MFPTHHTFPTREAQDASRRRSTAADPASQPLSSKKKMKSADVTTPSLPETEHIEHADVRPASSTHEEVERLNEAFDGLNQQGRSLTKLNERVSLLEEKVDALDIKMDSLGLRIDVLTKEMSQLRASLGSILMSGAGSPASRVVGRDVGKFTLWERREEEEEEEEKKAEEQAGKSESTKGDNGPPEVHGLNGPQSIHLGGRKRTNSGHDSAPQVKPAHVLAKTSPFPPVFDGDEKAWDEYFGFGAGDVRPQHGYRAPSSSTIAVVGDAKKPVRDEQAIAEGRYGGPQDIGRQRALSGHESAPQVVPDHVKKNSVAKGDEAM</sequence>
<dbReference type="Gene3D" id="1.20.1270.70">
    <property type="entry name" value="Designed single chain three-helix bundle"/>
    <property type="match status" value="1"/>
</dbReference>
<feature type="region of interest" description="Disordered" evidence="1">
    <location>
        <begin position="1"/>
        <end position="63"/>
    </location>
</feature>
<name>A0A2S6BXA6_9PEZI</name>
<evidence type="ECO:0000313" key="2">
    <source>
        <dbReference type="EMBL" id="PPJ52102.1"/>
    </source>
</evidence>
<feature type="compositionally biased region" description="Basic and acidic residues" evidence="1">
    <location>
        <begin position="164"/>
        <end position="178"/>
    </location>
</feature>
<comment type="caution">
    <text evidence="2">The sequence shown here is derived from an EMBL/GenBank/DDBJ whole genome shotgun (WGS) entry which is preliminary data.</text>
</comment>
<dbReference type="AlphaFoldDB" id="A0A2S6BXA6"/>